<dbReference type="EnsemblPlants" id="Zm00001eb247100_T001">
    <property type="protein sequence ID" value="Zm00001eb247100_P001"/>
    <property type="gene ID" value="Zm00001eb247100"/>
</dbReference>
<reference evidence="2" key="3">
    <citation type="submission" date="2021-05" db="UniProtKB">
        <authorList>
            <consortium name="EnsemblPlants"/>
        </authorList>
    </citation>
    <scope>IDENTIFICATION</scope>
    <source>
        <strain evidence="2">cv. B73</strain>
    </source>
</reference>
<evidence type="ECO:0000313" key="2">
    <source>
        <dbReference type="EnsemblPlants" id="Zm00001eb247100_P001"/>
    </source>
</evidence>
<dbReference type="InParanoid" id="A0A804PKM2"/>
<reference evidence="3" key="1">
    <citation type="journal article" date="2009" name="Science">
        <title>The B73 maize genome: complexity, diversity, and dynamics.</title>
        <authorList>
            <person name="Schnable P.S."/>
            <person name="Ware D."/>
            <person name="Fulton R.S."/>
            <person name="Stein J.C."/>
            <person name="Wei F."/>
            <person name="Pasternak S."/>
            <person name="Liang C."/>
            <person name="Zhang J."/>
            <person name="Fulton L."/>
            <person name="Graves T.A."/>
            <person name="Minx P."/>
            <person name="Reily A.D."/>
            <person name="Courtney L."/>
            <person name="Kruchowski S.S."/>
            <person name="Tomlinson C."/>
            <person name="Strong C."/>
            <person name="Delehaunty K."/>
            <person name="Fronick C."/>
            <person name="Courtney B."/>
            <person name="Rock S.M."/>
            <person name="Belter E."/>
            <person name="Du F."/>
            <person name="Kim K."/>
            <person name="Abbott R.M."/>
            <person name="Cotton M."/>
            <person name="Levy A."/>
            <person name="Marchetto P."/>
            <person name="Ochoa K."/>
            <person name="Jackson S.M."/>
            <person name="Gillam B."/>
            <person name="Chen W."/>
            <person name="Yan L."/>
            <person name="Higginbotham J."/>
            <person name="Cardenas M."/>
            <person name="Waligorski J."/>
            <person name="Applebaum E."/>
            <person name="Phelps L."/>
            <person name="Falcone J."/>
            <person name="Kanchi K."/>
            <person name="Thane T."/>
            <person name="Scimone A."/>
            <person name="Thane N."/>
            <person name="Henke J."/>
            <person name="Wang T."/>
            <person name="Ruppert J."/>
            <person name="Shah N."/>
            <person name="Rotter K."/>
            <person name="Hodges J."/>
            <person name="Ingenthron E."/>
            <person name="Cordes M."/>
            <person name="Kohlberg S."/>
            <person name="Sgro J."/>
            <person name="Delgado B."/>
            <person name="Mead K."/>
            <person name="Chinwalla A."/>
            <person name="Leonard S."/>
            <person name="Crouse K."/>
            <person name="Collura K."/>
            <person name="Kudrna D."/>
            <person name="Currie J."/>
            <person name="He R."/>
            <person name="Angelova A."/>
            <person name="Rajasekar S."/>
            <person name="Mueller T."/>
            <person name="Lomeli R."/>
            <person name="Scara G."/>
            <person name="Ko A."/>
            <person name="Delaney K."/>
            <person name="Wissotski M."/>
            <person name="Lopez G."/>
            <person name="Campos D."/>
            <person name="Braidotti M."/>
            <person name="Ashley E."/>
            <person name="Golser W."/>
            <person name="Kim H."/>
            <person name="Lee S."/>
            <person name="Lin J."/>
            <person name="Dujmic Z."/>
            <person name="Kim W."/>
            <person name="Talag J."/>
            <person name="Zuccolo A."/>
            <person name="Fan C."/>
            <person name="Sebastian A."/>
            <person name="Kramer M."/>
            <person name="Spiegel L."/>
            <person name="Nascimento L."/>
            <person name="Zutavern T."/>
            <person name="Miller B."/>
            <person name="Ambroise C."/>
            <person name="Muller S."/>
            <person name="Spooner W."/>
            <person name="Narechania A."/>
            <person name="Ren L."/>
            <person name="Wei S."/>
            <person name="Kumari S."/>
            <person name="Faga B."/>
            <person name="Levy M.J."/>
            <person name="McMahan L."/>
            <person name="Van Buren P."/>
            <person name="Vaughn M.W."/>
            <person name="Ying K."/>
            <person name="Yeh C.-T."/>
            <person name="Emrich S.J."/>
            <person name="Jia Y."/>
            <person name="Kalyanaraman A."/>
            <person name="Hsia A.-P."/>
            <person name="Barbazuk W.B."/>
            <person name="Baucom R.S."/>
            <person name="Brutnell T.P."/>
            <person name="Carpita N.C."/>
            <person name="Chaparro C."/>
            <person name="Chia J.-M."/>
            <person name="Deragon J.-M."/>
            <person name="Estill J.C."/>
            <person name="Fu Y."/>
            <person name="Jeddeloh J.A."/>
            <person name="Han Y."/>
            <person name="Lee H."/>
            <person name="Li P."/>
            <person name="Lisch D.R."/>
            <person name="Liu S."/>
            <person name="Liu Z."/>
            <person name="Nagel D.H."/>
            <person name="McCann M.C."/>
            <person name="SanMiguel P."/>
            <person name="Myers A.M."/>
            <person name="Nettleton D."/>
            <person name="Nguyen J."/>
            <person name="Penning B.W."/>
            <person name="Ponnala L."/>
            <person name="Schneider K.L."/>
            <person name="Schwartz D.C."/>
            <person name="Sharma A."/>
            <person name="Soderlund C."/>
            <person name="Springer N.M."/>
            <person name="Sun Q."/>
            <person name="Wang H."/>
            <person name="Waterman M."/>
            <person name="Westerman R."/>
            <person name="Wolfgruber T.K."/>
            <person name="Yang L."/>
            <person name="Yu Y."/>
            <person name="Zhang L."/>
            <person name="Zhou S."/>
            <person name="Zhu Q."/>
            <person name="Bennetzen J.L."/>
            <person name="Dawe R.K."/>
            <person name="Jiang J."/>
            <person name="Jiang N."/>
            <person name="Presting G.G."/>
            <person name="Wessler S.R."/>
            <person name="Aluru S."/>
            <person name="Martienssen R.A."/>
            <person name="Clifton S.W."/>
            <person name="McCombie W.R."/>
            <person name="Wing R.A."/>
            <person name="Wilson R.K."/>
        </authorList>
    </citation>
    <scope>NUCLEOTIDE SEQUENCE [LARGE SCALE GENOMIC DNA]</scope>
    <source>
        <strain evidence="3">cv. B73</strain>
    </source>
</reference>
<accession>A0A804PKM2</accession>
<feature type="region of interest" description="Disordered" evidence="1">
    <location>
        <begin position="1"/>
        <end position="34"/>
    </location>
</feature>
<feature type="compositionally biased region" description="Basic residues" evidence="1">
    <location>
        <begin position="10"/>
        <end position="26"/>
    </location>
</feature>
<keyword evidence="3" id="KW-1185">Reference proteome</keyword>
<dbReference type="Proteomes" id="UP000007305">
    <property type="component" value="Chromosome 5"/>
</dbReference>
<dbReference type="AlphaFoldDB" id="A0A804PKM2"/>
<reference evidence="2" key="2">
    <citation type="submission" date="2019-07" db="EMBL/GenBank/DDBJ databases">
        <authorList>
            <person name="Seetharam A."/>
            <person name="Woodhouse M."/>
            <person name="Cannon E."/>
        </authorList>
    </citation>
    <scope>NUCLEOTIDE SEQUENCE [LARGE SCALE GENOMIC DNA]</scope>
    <source>
        <strain evidence="2">cv. B73</strain>
    </source>
</reference>
<feature type="compositionally biased region" description="Basic and acidic residues" evidence="1">
    <location>
        <begin position="59"/>
        <end position="73"/>
    </location>
</feature>
<sequence>MWHCTSWTSGRRRQSGRTGKYVRKVVKPSSEHRRNVEHDIGRALEELGRSTARVNITQGEKRGEKRTDRMNSP</sequence>
<evidence type="ECO:0000256" key="1">
    <source>
        <dbReference type="SAM" id="MobiDB-lite"/>
    </source>
</evidence>
<protein>
    <submittedName>
        <fullName evidence="2">Uncharacterized protein</fullName>
    </submittedName>
</protein>
<proteinExistence type="predicted"/>
<dbReference type="Gramene" id="Zm00001eb247100_T001">
    <property type="protein sequence ID" value="Zm00001eb247100_P001"/>
    <property type="gene ID" value="Zm00001eb247100"/>
</dbReference>
<evidence type="ECO:0000313" key="3">
    <source>
        <dbReference type="Proteomes" id="UP000007305"/>
    </source>
</evidence>
<name>A0A804PKM2_MAIZE</name>
<feature type="region of interest" description="Disordered" evidence="1">
    <location>
        <begin position="50"/>
        <end position="73"/>
    </location>
</feature>
<organism evidence="2 3">
    <name type="scientific">Zea mays</name>
    <name type="common">Maize</name>
    <dbReference type="NCBI Taxonomy" id="4577"/>
    <lineage>
        <taxon>Eukaryota</taxon>
        <taxon>Viridiplantae</taxon>
        <taxon>Streptophyta</taxon>
        <taxon>Embryophyta</taxon>
        <taxon>Tracheophyta</taxon>
        <taxon>Spermatophyta</taxon>
        <taxon>Magnoliopsida</taxon>
        <taxon>Liliopsida</taxon>
        <taxon>Poales</taxon>
        <taxon>Poaceae</taxon>
        <taxon>PACMAD clade</taxon>
        <taxon>Panicoideae</taxon>
        <taxon>Andropogonodae</taxon>
        <taxon>Andropogoneae</taxon>
        <taxon>Tripsacinae</taxon>
        <taxon>Zea</taxon>
    </lineage>
</organism>